<dbReference type="EMBL" id="BC052902">
    <property type="protein sequence ID" value="AAH52902.1"/>
    <property type="molecule type" value="mRNA"/>
</dbReference>
<name>Q7TMV0_MOUSE</name>
<accession>Q7TMV0</accession>
<organism evidence="1">
    <name type="scientific">Mus musculus</name>
    <name type="common">Mouse</name>
    <dbReference type="NCBI Taxonomy" id="10090"/>
    <lineage>
        <taxon>Eukaryota</taxon>
        <taxon>Metazoa</taxon>
        <taxon>Chordata</taxon>
        <taxon>Craniata</taxon>
        <taxon>Vertebrata</taxon>
        <taxon>Euteleostomi</taxon>
        <taxon>Mammalia</taxon>
        <taxon>Eutheria</taxon>
        <taxon>Euarchontoglires</taxon>
        <taxon>Glires</taxon>
        <taxon>Rodentia</taxon>
        <taxon>Myomorpha</taxon>
        <taxon>Muroidea</taxon>
        <taxon>Muridae</taxon>
        <taxon>Murinae</taxon>
        <taxon>Mus</taxon>
        <taxon>Mus</taxon>
    </lineage>
</organism>
<evidence type="ECO:0000313" key="1">
    <source>
        <dbReference type="EMBL" id="AAH52902.1"/>
    </source>
</evidence>
<reference evidence="1" key="1">
    <citation type="journal article" date="2004" name="Genome Res.">
        <title>The status, quality, and expansion of the NIH full-length cDNA project: the Mammalian Gene Collection (MGC).</title>
        <authorList>
            <consortium name="The MGC Project Team"/>
            <person name="Gerhard D.S."/>
            <person name="Wagner L."/>
            <person name="Feingold E.A."/>
            <person name="Shenmen C.M."/>
            <person name="Grouse L.H."/>
            <person name="Schuler G."/>
            <person name="Klein S.L."/>
            <person name="Old S."/>
            <person name="Rasooly R."/>
            <person name="Good P."/>
            <person name="Guyer M."/>
            <person name="Peck A.M."/>
            <person name="Derge J.G."/>
            <person name="Lipman D."/>
            <person name="Collins F.S."/>
            <person name="Jang W."/>
            <person name="Sherry S."/>
            <person name="Feolo M."/>
            <person name="Misquitta L."/>
            <person name="Lee E."/>
            <person name="Rotmistrovsky K."/>
            <person name="Greenhut S.F."/>
            <person name="Schaefer C.F."/>
            <person name="Buetow K."/>
            <person name="Bonner T.I."/>
            <person name="Haussler D."/>
            <person name="Kent J."/>
            <person name="Kiekhaus M."/>
            <person name="Furey T."/>
            <person name="Brent M."/>
            <person name="Prange C."/>
            <person name="Schreiber K."/>
            <person name="Shapiro N."/>
            <person name="Bhat N.K."/>
            <person name="Hopkins R.F."/>
            <person name="Hsie F."/>
            <person name="Driscoll T."/>
            <person name="Soares M.B."/>
            <person name="Casavant T.L."/>
            <person name="Scheetz T.E."/>
            <person name="Brown-stein M.J."/>
            <person name="Usdin T.B."/>
            <person name="Toshiyuki S."/>
            <person name="Carninci P."/>
            <person name="Piao Y."/>
            <person name="Dudekula D.B."/>
            <person name="Ko M.S."/>
            <person name="Kawakami K."/>
            <person name="Suzuki Y."/>
            <person name="Sugano S."/>
            <person name="Gruber C.E."/>
            <person name="Smith M.R."/>
            <person name="Simmons B."/>
            <person name="Moore T."/>
            <person name="Waterman R."/>
            <person name="Johnson S.L."/>
            <person name="Ruan Y."/>
            <person name="Wei C.L."/>
            <person name="Mathavan S."/>
            <person name="Gunaratne P.H."/>
            <person name="Wu J."/>
            <person name="Garcia A.M."/>
            <person name="Hulyk S.W."/>
            <person name="Fuh E."/>
            <person name="Yuan Y."/>
            <person name="Sneed A."/>
            <person name="Kowis C."/>
            <person name="Hodgson A."/>
            <person name="Muzny D.M."/>
            <person name="McPherson J."/>
            <person name="Gibbs R.A."/>
            <person name="Fahey J."/>
            <person name="Helton E."/>
            <person name="Ketteman M."/>
            <person name="Madan A."/>
            <person name="Rodrigues S."/>
            <person name="Sanchez A."/>
            <person name="Whiting M."/>
            <person name="Madari A."/>
            <person name="Young A.C."/>
            <person name="Wetherby K.D."/>
            <person name="Granite S.J."/>
            <person name="Kwong P.N."/>
            <person name="Brinkley C.P."/>
            <person name="Pearson R.L."/>
            <person name="Bouffard G.G."/>
            <person name="Blakesly R.W."/>
            <person name="Green E.D."/>
            <person name="Dickson M.C."/>
            <person name="Rodriguez A.C."/>
            <person name="Grimwood J."/>
            <person name="Schmutz J."/>
            <person name="Myers R.M."/>
            <person name="Butterfield Y.S."/>
            <person name="Griffith M."/>
            <person name="Griffith O.L."/>
            <person name="Krzywinski M.I."/>
            <person name="Liao N."/>
            <person name="Morin R."/>
            <person name="Morrin R."/>
            <person name="Palmquist D."/>
            <person name="Petrescu A.S."/>
            <person name="Skalska U."/>
            <person name="Smailus D.E."/>
            <person name="Stott J.M."/>
            <person name="Schnerch A."/>
            <person name="Schein J.E."/>
            <person name="Jones S.J."/>
            <person name="Holt R.A."/>
            <person name="Baross A."/>
            <person name="Marra M.A."/>
            <person name="Clifton S."/>
            <person name="Makowski K.A."/>
            <person name="Bosak S."/>
            <person name="Malek J."/>
        </authorList>
    </citation>
    <scope>NUCLEOTIDE SEQUENCE [LARGE SCALE MRNA]</scope>
    <source>
        <strain evidence="1">C57BL/6NCr</strain>
        <tissue evidence="1">Hematopoietic Stem Cell</tissue>
    </source>
</reference>
<protein>
    <submittedName>
        <fullName evidence="1">Ganglioside-induced differentiation-associated-protein 10</fullName>
    </submittedName>
</protein>
<dbReference type="MGI" id="MGI:1338008">
    <property type="gene designation" value="Gdap10"/>
</dbReference>
<dbReference type="AlphaFoldDB" id="Q7TMV0"/>
<gene>
    <name evidence="1 2" type="primary">Gdap10</name>
</gene>
<sequence length="30" mass="3603">MRKDLEKVSQVNLWNTLKEQLEKITPNFLS</sequence>
<dbReference type="AGR" id="MGI:1338008"/>
<proteinExistence type="evidence at transcript level"/>
<evidence type="ECO:0000313" key="2">
    <source>
        <dbReference type="MGI" id="MGI:1338008"/>
    </source>
</evidence>